<dbReference type="Proteomes" id="UP001064504">
    <property type="component" value="Chromosome"/>
</dbReference>
<evidence type="ECO:0000259" key="1">
    <source>
        <dbReference type="Pfam" id="PF07566"/>
    </source>
</evidence>
<protein>
    <submittedName>
        <fullName evidence="2">DUF1543 domain-containing protein</fullName>
    </submittedName>
</protein>
<feature type="domain" description="DUF1543" evidence="1">
    <location>
        <begin position="15"/>
        <end position="65"/>
    </location>
</feature>
<evidence type="ECO:0000313" key="3">
    <source>
        <dbReference type="Proteomes" id="UP001064504"/>
    </source>
</evidence>
<dbReference type="Gene3D" id="3.10.20.10">
    <property type="match status" value="2"/>
</dbReference>
<accession>A0ABY6AGN1</accession>
<name>A0ABY6AGN1_9PSED</name>
<organism evidence="2 3">
    <name type="scientific">Pseudomonas promysalinigenes</name>
    <dbReference type="NCBI Taxonomy" id="485898"/>
    <lineage>
        <taxon>Bacteria</taxon>
        <taxon>Pseudomonadati</taxon>
        <taxon>Pseudomonadota</taxon>
        <taxon>Gammaproteobacteria</taxon>
        <taxon>Pseudomonadales</taxon>
        <taxon>Pseudomonadaceae</taxon>
        <taxon>Pseudomonas</taxon>
    </lineage>
</organism>
<dbReference type="EMBL" id="CP104557">
    <property type="protein sequence ID" value="UXH38250.1"/>
    <property type="molecule type" value="Genomic_DNA"/>
</dbReference>
<reference evidence="2" key="1">
    <citation type="submission" date="2022-09" db="EMBL/GenBank/DDBJ databases">
        <title>Complete genome sequence of Pseudomonas promysalinigenes strain RL-WG26, a newly isolated PGPR with the potential for plant salinity stress alleviation.</title>
        <authorList>
            <person name="Ren L."/>
            <person name="Wang G."/>
            <person name="Hu H."/>
        </authorList>
    </citation>
    <scope>NUCLEOTIDE SEQUENCE</scope>
    <source>
        <strain evidence="2">RL-WG26</strain>
    </source>
</reference>
<evidence type="ECO:0000313" key="2">
    <source>
        <dbReference type="EMBL" id="UXH38250.1"/>
    </source>
</evidence>
<keyword evidence="3" id="KW-1185">Reference proteome</keyword>
<dbReference type="InterPro" id="IPR011440">
    <property type="entry name" value="DUF1543"/>
</dbReference>
<sequence>MLYIVMLGGRHPRARIEVHDVVFAQADSLAQLHPHLRHTWFGSPEGLHIDSWLEVDGVDGYRVELSQAAPGPGSMRLFFLNLGGYERQVFGEAHRYALVAAVDKAQAKRLGKQRMAQGWFKPHTDAVIDIDDCLPVDLVSGRYVHLVEGEHAGIRQFSDYIVL</sequence>
<dbReference type="Pfam" id="PF07566">
    <property type="entry name" value="DUF1543"/>
    <property type="match status" value="1"/>
</dbReference>
<proteinExistence type="predicted"/>
<gene>
    <name evidence="2" type="ORF">N5C08_14745</name>
</gene>
<dbReference type="RefSeq" id="WP_060477984.1">
    <property type="nucleotide sequence ID" value="NZ_CP104557.1"/>
</dbReference>